<dbReference type="EMBL" id="UZAJ01014213">
    <property type="protein sequence ID" value="VDO69518.1"/>
    <property type="molecule type" value="Genomic_DNA"/>
</dbReference>
<name>A0A183HSU9_9BILA</name>
<dbReference type="GO" id="GO:0003824">
    <property type="term" value="F:catalytic activity"/>
    <property type="evidence" value="ECO:0007669"/>
    <property type="project" value="InterPro"/>
</dbReference>
<accession>A0A183HSU9</accession>
<evidence type="ECO:0000313" key="4">
    <source>
        <dbReference type="WBParaSite" id="OFLC_0001056101-mRNA-1"/>
    </source>
</evidence>
<dbReference type="GO" id="GO:0005737">
    <property type="term" value="C:cytoplasm"/>
    <property type="evidence" value="ECO:0007669"/>
    <property type="project" value="TreeGrafter"/>
</dbReference>
<gene>
    <name evidence="2" type="ORF">OFLC_LOCUS10563</name>
</gene>
<dbReference type="PANTHER" id="PTHR45527">
    <property type="entry name" value="NONRIBOSOMAL PEPTIDE SYNTHETASE"/>
    <property type="match status" value="1"/>
</dbReference>
<organism evidence="4">
    <name type="scientific">Onchocerca flexuosa</name>
    <dbReference type="NCBI Taxonomy" id="387005"/>
    <lineage>
        <taxon>Eukaryota</taxon>
        <taxon>Metazoa</taxon>
        <taxon>Ecdysozoa</taxon>
        <taxon>Nematoda</taxon>
        <taxon>Chromadorea</taxon>
        <taxon>Rhabditida</taxon>
        <taxon>Spirurina</taxon>
        <taxon>Spiruromorpha</taxon>
        <taxon>Filarioidea</taxon>
        <taxon>Onchocercidae</taxon>
        <taxon>Onchocerca</taxon>
    </lineage>
</organism>
<dbReference type="WBParaSite" id="OFLC_0001056101-mRNA-1">
    <property type="protein sequence ID" value="OFLC_0001056101-mRNA-1"/>
    <property type="gene ID" value="OFLC_0001056101"/>
</dbReference>
<dbReference type="Gene3D" id="3.30.559.30">
    <property type="entry name" value="Nonribosomal peptide synthetase, condensation domain"/>
    <property type="match status" value="1"/>
</dbReference>
<protein>
    <submittedName>
        <fullName evidence="4">Condensation domain-containing protein</fullName>
    </submittedName>
</protein>
<dbReference type="SUPFAM" id="SSF56801">
    <property type="entry name" value="Acetyl-CoA synthetase-like"/>
    <property type="match status" value="1"/>
</dbReference>
<dbReference type="PANTHER" id="PTHR45527:SF1">
    <property type="entry name" value="FATTY ACID SYNTHASE"/>
    <property type="match status" value="1"/>
</dbReference>
<dbReference type="GO" id="GO:0044550">
    <property type="term" value="P:secondary metabolite biosynthetic process"/>
    <property type="evidence" value="ECO:0007669"/>
    <property type="project" value="TreeGrafter"/>
</dbReference>
<dbReference type="AlphaFoldDB" id="A0A183HSU9"/>
<keyword evidence="3" id="KW-1185">Reference proteome</keyword>
<evidence type="ECO:0000313" key="2">
    <source>
        <dbReference type="EMBL" id="VDO69518.1"/>
    </source>
</evidence>
<dbReference type="STRING" id="387005.A0A183HSU9"/>
<evidence type="ECO:0000259" key="1">
    <source>
        <dbReference type="Pfam" id="PF00668"/>
    </source>
</evidence>
<sequence>MQNDLQQLCVKLQGLQATRIITQKTATVISKLISQKIFSIPPSLWAQINQVAKQYQQTIYTVMLTAFLCLARKFSDDYDNNTIVIGCPVAGRIGAEEMKSVMGYFLNNIILVVKDLKIHAPKNVLFEQIKEAIEDARSFEHLPFHLLVAKLTNQQQRSIHQHPIFDIFFNYRHNLDFPKIEIPDVRSTITQLTINDAFNFACTIDETDNGTLITIDYNANQYSVQLIDEIIAVYLKLLKSISNETDNVRNEMNVLGHQIHRDLLSGSVIDIIVQQSAMLTDKFDAFCYSNQTITYQQIYHMIYMLSKQIKQFYLQNNCQSIRADTIIPICADSNTIIVPLLAVQLTGAAYAPIDPKNSITMIAQLVQDIGATIIIGQENDLCLSIPTLSLIHFSSMNNQQTGIYGTERSRIDHLNRK</sequence>
<dbReference type="InterPro" id="IPR001242">
    <property type="entry name" value="Condensation_dom"/>
</dbReference>
<dbReference type="Pfam" id="PF00668">
    <property type="entry name" value="Condensation"/>
    <property type="match status" value="1"/>
</dbReference>
<dbReference type="GO" id="GO:0031177">
    <property type="term" value="F:phosphopantetheine binding"/>
    <property type="evidence" value="ECO:0007669"/>
    <property type="project" value="TreeGrafter"/>
</dbReference>
<evidence type="ECO:0000313" key="3">
    <source>
        <dbReference type="Proteomes" id="UP000267606"/>
    </source>
</evidence>
<feature type="domain" description="Condensation" evidence="1">
    <location>
        <begin position="34"/>
        <end position="263"/>
    </location>
</feature>
<dbReference type="Gene3D" id="3.40.50.12780">
    <property type="entry name" value="N-terminal domain of ligase-like"/>
    <property type="match status" value="1"/>
</dbReference>
<reference evidence="4" key="1">
    <citation type="submission" date="2016-06" db="UniProtKB">
        <authorList>
            <consortium name="WormBaseParasite"/>
        </authorList>
    </citation>
    <scope>IDENTIFICATION</scope>
</reference>
<reference evidence="2 3" key="2">
    <citation type="submission" date="2018-11" db="EMBL/GenBank/DDBJ databases">
        <authorList>
            <consortium name="Pathogen Informatics"/>
        </authorList>
    </citation>
    <scope>NUCLEOTIDE SEQUENCE [LARGE SCALE GENOMIC DNA]</scope>
</reference>
<dbReference type="InterPro" id="IPR042099">
    <property type="entry name" value="ANL_N_sf"/>
</dbReference>
<dbReference type="Proteomes" id="UP000267606">
    <property type="component" value="Unassembled WGS sequence"/>
</dbReference>
<dbReference type="SUPFAM" id="SSF52777">
    <property type="entry name" value="CoA-dependent acyltransferases"/>
    <property type="match status" value="1"/>
</dbReference>
<dbReference type="GO" id="GO:0043041">
    <property type="term" value="P:amino acid activation for nonribosomal peptide biosynthetic process"/>
    <property type="evidence" value="ECO:0007669"/>
    <property type="project" value="TreeGrafter"/>
</dbReference>
<proteinExistence type="predicted"/>